<protein>
    <submittedName>
        <fullName evidence="1">GxxExxY protein</fullName>
    </submittedName>
</protein>
<organism evidence="1 2">
    <name type="scientific">Prosthecobacter fluviatilis</name>
    <dbReference type="NCBI Taxonomy" id="445931"/>
    <lineage>
        <taxon>Bacteria</taxon>
        <taxon>Pseudomonadati</taxon>
        <taxon>Verrucomicrobiota</taxon>
        <taxon>Verrucomicrobiia</taxon>
        <taxon>Verrucomicrobiales</taxon>
        <taxon>Verrucomicrobiaceae</taxon>
        <taxon>Prosthecobacter</taxon>
    </lineage>
</organism>
<dbReference type="Proteomes" id="UP001596052">
    <property type="component" value="Unassembled WGS sequence"/>
</dbReference>
<gene>
    <name evidence="1" type="ORF">ACFQDI_24980</name>
</gene>
<dbReference type="EMBL" id="JBHSMQ010000017">
    <property type="protein sequence ID" value="MFC5458148.1"/>
    <property type="molecule type" value="Genomic_DNA"/>
</dbReference>
<keyword evidence="2" id="KW-1185">Reference proteome</keyword>
<reference evidence="2" key="1">
    <citation type="journal article" date="2019" name="Int. J. Syst. Evol. Microbiol.">
        <title>The Global Catalogue of Microorganisms (GCM) 10K type strain sequencing project: providing services to taxonomists for standard genome sequencing and annotation.</title>
        <authorList>
            <consortium name="The Broad Institute Genomics Platform"/>
            <consortium name="The Broad Institute Genome Sequencing Center for Infectious Disease"/>
            <person name="Wu L."/>
            <person name="Ma J."/>
        </authorList>
    </citation>
    <scope>NUCLEOTIDE SEQUENCE [LARGE SCALE GENOMIC DNA]</scope>
    <source>
        <strain evidence="2">CGMCC 4.1469</strain>
    </source>
</reference>
<dbReference type="Pfam" id="PF13366">
    <property type="entry name" value="PDDEXK_3"/>
    <property type="match status" value="1"/>
</dbReference>
<dbReference type="RefSeq" id="WP_377172192.1">
    <property type="nucleotide sequence ID" value="NZ_JBHSMQ010000017.1"/>
</dbReference>
<name>A0ABW0KX81_9BACT</name>
<sequence length="131" mass="14795">MNAADLPHLVIGACMNVHRALGPGLTRDAYEECLAIELRELEFDFQRQVPLEFAYHGRRVQTQTRLDFVVGESLLLLVRAQGEITRLEQQELESKVRLGKFAAGLLVNFNVGTLRKGIYQLTVKRRSDAGE</sequence>
<proteinExistence type="predicted"/>
<dbReference type="InterPro" id="IPR026350">
    <property type="entry name" value="GxxExxY"/>
</dbReference>
<evidence type="ECO:0000313" key="1">
    <source>
        <dbReference type="EMBL" id="MFC5458148.1"/>
    </source>
</evidence>
<accession>A0ABW0KX81</accession>
<comment type="caution">
    <text evidence="1">The sequence shown here is derived from an EMBL/GenBank/DDBJ whole genome shotgun (WGS) entry which is preliminary data.</text>
</comment>
<evidence type="ECO:0000313" key="2">
    <source>
        <dbReference type="Proteomes" id="UP001596052"/>
    </source>
</evidence>
<dbReference type="NCBIfam" id="TIGR04256">
    <property type="entry name" value="GxxExxY"/>
    <property type="match status" value="1"/>
</dbReference>